<dbReference type="InterPro" id="IPR002323">
    <property type="entry name" value="Cyt_CIE"/>
</dbReference>
<dbReference type="SUPFAM" id="SSF46626">
    <property type="entry name" value="Cytochrome c"/>
    <property type="match status" value="1"/>
</dbReference>
<dbReference type="GO" id="GO:0020037">
    <property type="term" value="F:heme binding"/>
    <property type="evidence" value="ECO:0007669"/>
    <property type="project" value="InterPro"/>
</dbReference>
<protein>
    <submittedName>
        <fullName evidence="10">Cytochrome c5</fullName>
    </submittedName>
</protein>
<comment type="caution">
    <text evidence="10">The sequence shown here is derived from an EMBL/GenBank/DDBJ whole genome shotgun (WGS) entry which is preliminary data.</text>
</comment>
<keyword evidence="1" id="KW-0813">Transport</keyword>
<dbReference type="GO" id="GO:0009055">
    <property type="term" value="F:electron transfer activity"/>
    <property type="evidence" value="ECO:0007669"/>
    <property type="project" value="InterPro"/>
</dbReference>
<organism evidence="10 11">
    <name type="scientific">Sulfuriferula multivorans</name>
    <dbReference type="NCBI Taxonomy" id="1559896"/>
    <lineage>
        <taxon>Bacteria</taxon>
        <taxon>Pseudomonadati</taxon>
        <taxon>Pseudomonadota</taxon>
        <taxon>Betaproteobacteria</taxon>
        <taxon>Nitrosomonadales</taxon>
        <taxon>Sulfuricellaceae</taxon>
        <taxon>Sulfuriferula</taxon>
    </lineage>
</organism>
<name>A0A401JHG9_9PROT</name>
<reference evidence="10 11" key="1">
    <citation type="journal article" date="2019" name="Front. Microbiol.">
        <title>Genomes of Neutrophilic Sulfur-Oxidizing Chemolithoautotrophs Representing 9 Proteobacterial Species From 8 Genera.</title>
        <authorList>
            <person name="Watanabe T."/>
            <person name="Kojima H."/>
            <person name="Umezawa K."/>
            <person name="Hori C."/>
            <person name="Takasuka T.E."/>
            <person name="Kato Y."/>
            <person name="Fukui M."/>
        </authorList>
    </citation>
    <scope>NUCLEOTIDE SEQUENCE [LARGE SCALE GENOMIC DNA]</scope>
    <source>
        <strain evidence="10 11">TTN</strain>
    </source>
</reference>
<dbReference type="RefSeq" id="WP_124706211.1">
    <property type="nucleotide sequence ID" value="NZ_BGOW01000044.1"/>
</dbReference>
<feature type="transmembrane region" description="Helical" evidence="8">
    <location>
        <begin position="16"/>
        <end position="38"/>
    </location>
</feature>
<keyword evidence="11" id="KW-1185">Reference proteome</keyword>
<dbReference type="Gene3D" id="1.10.760.10">
    <property type="entry name" value="Cytochrome c-like domain"/>
    <property type="match status" value="1"/>
</dbReference>
<evidence type="ECO:0000313" key="11">
    <source>
        <dbReference type="Proteomes" id="UP000286806"/>
    </source>
</evidence>
<evidence type="ECO:0000256" key="2">
    <source>
        <dbReference type="ARBA" id="ARBA00022617"/>
    </source>
</evidence>
<dbReference type="PRINTS" id="PR00607">
    <property type="entry name" value="CYTCHROMECIE"/>
</dbReference>
<feature type="region of interest" description="Disordered" evidence="7">
    <location>
        <begin position="160"/>
        <end position="204"/>
    </location>
</feature>
<accession>A0A401JHG9</accession>
<evidence type="ECO:0000256" key="5">
    <source>
        <dbReference type="ARBA" id="ARBA00023004"/>
    </source>
</evidence>
<evidence type="ECO:0000256" key="4">
    <source>
        <dbReference type="ARBA" id="ARBA00022982"/>
    </source>
</evidence>
<keyword evidence="5 6" id="KW-0408">Iron</keyword>
<dbReference type="Pfam" id="PF13442">
    <property type="entry name" value="Cytochrome_CBB3"/>
    <property type="match status" value="1"/>
</dbReference>
<dbReference type="PROSITE" id="PS51007">
    <property type="entry name" value="CYTC"/>
    <property type="match status" value="1"/>
</dbReference>
<dbReference type="PANTHER" id="PTHR40942">
    <property type="match status" value="1"/>
</dbReference>
<evidence type="ECO:0000256" key="1">
    <source>
        <dbReference type="ARBA" id="ARBA00022448"/>
    </source>
</evidence>
<evidence type="ECO:0000259" key="9">
    <source>
        <dbReference type="PROSITE" id="PS51007"/>
    </source>
</evidence>
<dbReference type="AlphaFoldDB" id="A0A401JHG9"/>
<dbReference type="Proteomes" id="UP000286806">
    <property type="component" value="Unassembled WGS sequence"/>
</dbReference>
<dbReference type="InterPro" id="IPR009056">
    <property type="entry name" value="Cyt_c-like_dom"/>
</dbReference>
<evidence type="ECO:0000256" key="8">
    <source>
        <dbReference type="SAM" id="Phobius"/>
    </source>
</evidence>
<dbReference type="PANTHER" id="PTHR40942:SF4">
    <property type="entry name" value="CYTOCHROME C5"/>
    <property type="match status" value="1"/>
</dbReference>
<evidence type="ECO:0000256" key="6">
    <source>
        <dbReference type="PROSITE-ProRule" id="PRU00433"/>
    </source>
</evidence>
<dbReference type="OrthoDB" id="9814708at2"/>
<keyword evidence="3 6" id="KW-0479">Metal-binding</keyword>
<keyword evidence="2 6" id="KW-0349">Heme</keyword>
<gene>
    <name evidence="10" type="ORF">SFMTTN_3290</name>
</gene>
<evidence type="ECO:0000313" key="10">
    <source>
        <dbReference type="EMBL" id="GBL47451.1"/>
    </source>
</evidence>
<keyword evidence="8" id="KW-0812">Transmembrane</keyword>
<feature type="domain" description="Cytochrome c" evidence="9">
    <location>
        <begin position="77"/>
        <end position="157"/>
    </location>
</feature>
<evidence type="ECO:0000256" key="7">
    <source>
        <dbReference type="SAM" id="MobiDB-lite"/>
    </source>
</evidence>
<feature type="compositionally biased region" description="Low complexity" evidence="7">
    <location>
        <begin position="167"/>
        <end position="204"/>
    </location>
</feature>
<dbReference type="GO" id="GO:0005506">
    <property type="term" value="F:iron ion binding"/>
    <property type="evidence" value="ECO:0007669"/>
    <property type="project" value="InterPro"/>
</dbReference>
<keyword evidence="8" id="KW-1133">Transmembrane helix</keyword>
<proteinExistence type="predicted"/>
<dbReference type="InterPro" id="IPR036909">
    <property type="entry name" value="Cyt_c-like_dom_sf"/>
</dbReference>
<dbReference type="EMBL" id="BGOW01000044">
    <property type="protein sequence ID" value="GBL47451.1"/>
    <property type="molecule type" value="Genomic_DNA"/>
</dbReference>
<keyword evidence="4" id="KW-0249">Electron transport</keyword>
<keyword evidence="8" id="KW-0472">Membrane</keyword>
<evidence type="ECO:0000256" key="3">
    <source>
        <dbReference type="ARBA" id="ARBA00022723"/>
    </source>
</evidence>
<sequence length="204" mass="20865">MSDDHAKMTKTTPQQFFVALWAGMFAPIIAIALILGLIAKIQGSHGEKDSLEYNSKATLARIQPVGQLNIVDASAPRVEKEGKQVFDEVCTACHTPGALGAPKFGNKADWAPRIKQGYATLIQHAEQGIRQMPPRGGNPDLSDIEIARAVAYMADDAGAKFTPPEAPAAAPAAAPGAAPAPAAAGAAPAPAGATPTAAKPAAGK</sequence>